<dbReference type="InterPro" id="IPR011006">
    <property type="entry name" value="CheY-like_superfamily"/>
</dbReference>
<dbReference type="InterPro" id="IPR036890">
    <property type="entry name" value="HATPase_C_sf"/>
</dbReference>
<dbReference type="RefSeq" id="WP_188705709.1">
    <property type="nucleotide sequence ID" value="NZ_BMIG01000001.1"/>
</dbReference>
<comment type="catalytic activity">
    <reaction evidence="1">
        <text>ATP + protein L-histidine = ADP + protein N-phospho-L-histidine.</text>
        <dbReference type="EC" id="2.7.13.3"/>
    </reaction>
</comment>
<dbReference type="InterPro" id="IPR004358">
    <property type="entry name" value="Sig_transdc_His_kin-like_C"/>
</dbReference>
<dbReference type="EC" id="2.7.13.3" evidence="2"/>
<dbReference type="PANTHER" id="PTHR43395">
    <property type="entry name" value="SENSOR HISTIDINE KINASE CHEA"/>
    <property type="match status" value="1"/>
</dbReference>
<evidence type="ECO:0000256" key="4">
    <source>
        <dbReference type="ARBA" id="ARBA00022553"/>
    </source>
</evidence>
<dbReference type="InterPro" id="IPR036061">
    <property type="entry name" value="CheW-like_dom_sf"/>
</dbReference>
<dbReference type="InterPro" id="IPR051315">
    <property type="entry name" value="Bact_Chemotaxis_CheA"/>
</dbReference>
<dbReference type="InterPro" id="IPR002545">
    <property type="entry name" value="CheW-lke_dom"/>
</dbReference>
<evidence type="ECO:0000313" key="17">
    <source>
        <dbReference type="Proteomes" id="UP000620596"/>
    </source>
</evidence>
<dbReference type="GO" id="GO:0000155">
    <property type="term" value="F:phosphorelay sensor kinase activity"/>
    <property type="evidence" value="ECO:0007669"/>
    <property type="project" value="InterPro"/>
</dbReference>
<dbReference type="Gene3D" id="1.20.120.160">
    <property type="entry name" value="HPT domain"/>
    <property type="match status" value="3"/>
</dbReference>
<dbReference type="Pfam" id="PF00072">
    <property type="entry name" value="Response_reg"/>
    <property type="match status" value="1"/>
</dbReference>
<organism evidence="16 17">
    <name type="scientific">Polaromonas eurypsychrophila</name>
    <dbReference type="NCBI Taxonomy" id="1614635"/>
    <lineage>
        <taxon>Bacteria</taxon>
        <taxon>Pseudomonadati</taxon>
        <taxon>Pseudomonadota</taxon>
        <taxon>Betaproteobacteria</taxon>
        <taxon>Burkholderiales</taxon>
        <taxon>Comamonadaceae</taxon>
        <taxon>Polaromonas</taxon>
    </lineage>
</organism>
<keyword evidence="17" id="KW-1185">Reference proteome</keyword>
<dbReference type="InterPro" id="IPR001789">
    <property type="entry name" value="Sig_transdc_resp-reg_receiver"/>
</dbReference>
<feature type="domain" description="HPt" evidence="15">
    <location>
        <begin position="1251"/>
        <end position="1353"/>
    </location>
</feature>
<dbReference type="InterPro" id="IPR008207">
    <property type="entry name" value="Sig_transdc_His_kin_Hpt_dom"/>
</dbReference>
<feature type="domain" description="CheW-like" evidence="14">
    <location>
        <begin position="1739"/>
        <end position="1875"/>
    </location>
</feature>
<feature type="domain" description="HPt" evidence="15">
    <location>
        <begin position="1014"/>
        <end position="1128"/>
    </location>
</feature>
<dbReference type="Gene3D" id="3.30.565.10">
    <property type="entry name" value="Histidine kinase-like ATPase, C-terminal domain"/>
    <property type="match status" value="1"/>
</dbReference>
<proteinExistence type="predicted"/>
<feature type="modified residue" description="Phosphohistidine" evidence="9">
    <location>
        <position position="1060"/>
    </location>
</feature>
<dbReference type="Pfam" id="PF02518">
    <property type="entry name" value="HATPase_c"/>
    <property type="match status" value="1"/>
</dbReference>
<evidence type="ECO:0000256" key="1">
    <source>
        <dbReference type="ARBA" id="ARBA00000085"/>
    </source>
</evidence>
<dbReference type="FunFam" id="3.30.565.10:FF:000016">
    <property type="entry name" value="Chemotaxis protein CheA, putative"/>
    <property type="match status" value="1"/>
</dbReference>
<evidence type="ECO:0000256" key="3">
    <source>
        <dbReference type="ARBA" id="ARBA00021495"/>
    </source>
</evidence>
<dbReference type="CDD" id="cd00088">
    <property type="entry name" value="HPT"/>
    <property type="match status" value="2"/>
</dbReference>
<dbReference type="InterPro" id="IPR004105">
    <property type="entry name" value="CheA-like_dim"/>
</dbReference>
<dbReference type="Gene3D" id="2.30.30.40">
    <property type="entry name" value="SH3 Domains"/>
    <property type="match status" value="1"/>
</dbReference>
<dbReference type="PROSITE" id="PS50894">
    <property type="entry name" value="HPT"/>
    <property type="match status" value="3"/>
</dbReference>
<keyword evidence="11" id="KW-0175">Coiled coil</keyword>
<dbReference type="PROSITE" id="PS50109">
    <property type="entry name" value="HIS_KIN"/>
    <property type="match status" value="1"/>
</dbReference>
<evidence type="ECO:0000259" key="15">
    <source>
        <dbReference type="PROSITE" id="PS50894"/>
    </source>
</evidence>
<dbReference type="SMART" id="SM00448">
    <property type="entry name" value="REC"/>
    <property type="match status" value="1"/>
</dbReference>
<dbReference type="SMART" id="SM01231">
    <property type="entry name" value="H-kinase_dim"/>
    <property type="match status" value="1"/>
</dbReference>
<keyword evidence="5" id="KW-0808">Transferase</keyword>
<feature type="domain" description="Response regulatory" evidence="13">
    <location>
        <begin position="1917"/>
        <end position="2033"/>
    </location>
</feature>
<evidence type="ECO:0000259" key="13">
    <source>
        <dbReference type="PROSITE" id="PS50110"/>
    </source>
</evidence>
<accession>A0A916WC30</accession>
<evidence type="ECO:0000256" key="11">
    <source>
        <dbReference type="SAM" id="Coils"/>
    </source>
</evidence>
<dbReference type="SUPFAM" id="SSF55874">
    <property type="entry name" value="ATPase domain of HSP90 chaperone/DNA topoisomerase II/histidine kinase"/>
    <property type="match status" value="1"/>
</dbReference>
<dbReference type="SUPFAM" id="SSF50341">
    <property type="entry name" value="CheW-like"/>
    <property type="match status" value="1"/>
</dbReference>
<dbReference type="SMART" id="SM00260">
    <property type="entry name" value="CheW"/>
    <property type="match status" value="1"/>
</dbReference>
<dbReference type="InterPro" id="IPR005467">
    <property type="entry name" value="His_kinase_dom"/>
</dbReference>
<dbReference type="SUPFAM" id="SSF47226">
    <property type="entry name" value="Histidine-containing phosphotransfer domain, HPT domain"/>
    <property type="match status" value="4"/>
</dbReference>
<feature type="domain" description="Histidine kinase" evidence="12">
    <location>
        <begin position="1504"/>
        <end position="1737"/>
    </location>
</feature>
<gene>
    <name evidence="16" type="ORF">GCM10011496_02050</name>
</gene>
<evidence type="ECO:0000256" key="10">
    <source>
        <dbReference type="PROSITE-ProRule" id="PRU00169"/>
    </source>
</evidence>
<dbReference type="Pfam" id="PF01584">
    <property type="entry name" value="CheW"/>
    <property type="match status" value="1"/>
</dbReference>
<dbReference type="EMBL" id="BMIG01000001">
    <property type="protein sequence ID" value="GGA85082.1"/>
    <property type="molecule type" value="Genomic_DNA"/>
</dbReference>
<dbReference type="Pfam" id="PF01627">
    <property type="entry name" value="Hpt"/>
    <property type="match status" value="3"/>
</dbReference>
<sequence>MQSNALNSTAAELDLAVNDLGPLAWVLDELRKSLDGSAKALKRFVRDAELARGSDLAALDASQLRIARQQLHQAVGALEMVGLGAPALVLRAMEAAVQRFIQRPEQCSQDAAAKVELASFALSEYLEGVLADRPVSAVSLFPQYRDVQGLVGADRIHPADLWLFELRWIEPVTDLSINARAYDEASRQLLDQLILKIMRTGDAQAAQSFRDMCLGFAKAQPGGEPRVFWKIAAGYFEALSHGLLRVDIYVKRAASRILLQYASFAKGSTNASDRLVQDLLFFCSQAVANPASGAPVLSAVRASYGLDRFKPVDYEAVQFGRFDPALLAQARKRIVSAKETWSSLSAGELGKFKTLADQFSLVTDSLVKLHPPSEPLALALTRVIETTVRSGQAPPIELALEAATAVLYLEAAFDDLDPNDPQLTVRTARLAERLEGVRSGGKAQPLEPWMEELYRHVSDKQTMGSVVGELRISLSELEKSLDLFFRNPQEKAVLVAVPGQLSQMRGVLSVLGLDQASHAVLRMRDSVEQMLVTEVDEQLARSAGTFDQLGNNLGALSFLIDMLNYQPALAKKLFVYDEVKGELKPLMGRSQAPPDAAAATAHSELSQEVLSVVQDAEAGISAANLSVKLDVLATHAALADQPGLAQTARDAAMAVAGNTQAASGSLTDLVAATAQAAMPFAAPVSEENFEEDDLRDIFLEEAREVAGQAQGAISALNNQPGDIGELTILRRAFHTLKGSSRMVGLNEFGEAAWSMEQLLNGWLAEQKSSNDSFQALCVQAMDGFVVWIDDIAANRDAQWKSGPFRASADAMRTEGHFNAIVMPERTGSDADLSRPGPDMPVAQAPSDFDFDFSLNDLSPVAPAAMPSEQPLADIQGIDFDSLSALSGLGVDAPAAGPASAASMFELDLGQASAPTLATEANSLELSTTDFDAHFLNSTSSQPDPLPVTNALPEASQVQVDDVFDFVPEMVVEPAPIVASSELDIEFEIPAPLDDLAEPLSLDLSGDEQIKVIGSLRIGIPLYNVYLNEADEWSRRLVTEVTEWTMERGQSIGDSALALTHSLAGSSSTVGFDALSEMARALEHALQQSQIQQGHGGNRHDQLFIDAAEDIRRLLHQFAAGFLKQSDPRILQALREIDFSDPVSDPAPVAASLAVRSGGHPTQPVVQSVASIASAPPSTVPVAPAARFVIKAVTSAPVFVSAAPPEPTSFEVVLPSSPSPPPPPAFAPVVAVAQSFVPAIFNEDLDDEFDAVDAIDPDLFPIFEEEGAELMPQLGAALRQWSARPDNLGARNEVLRALHTLKGSARLAGAMRLGEMSHRIESDIEHMGSDAAASQNFDTLLATFDAMQANFEALRHPGTSETFEPLQPLLQPAAGDGPEALENAQGTALAPAGGRKVMMSMAQATALQPLRPSASGSIRVRSQLLDRMVNQAGEVMITRSRLEAELNQLRGSLNDLSGNLNRLRSQLRDVELHSETQMQSRLQQAKEAQLGFDPLEFDRFTRVQELTRMMAESVNDVATVQRTLQRTVEATEDDLIAQARQTRELQRDLLRTRMVEFEGISERLYRVVRQASKETGKQVRLDLQGGTIEMDRGMLDRMTPAFEHLLRNCVAHGIEDPGARTGTGKDASGLITVSVQQSGNDVSVEFRDDGAGLNLQRIREKAQASGLIAPGQQIDDDEAANMIFMPGFTTATQVTELAGRGIGMDVVRSEVNALGGRIETTTVAGKGTNFKLVLPLTTAVTQVVMLRAGGSSVGVPANVVETVRRISAKDLQQAYNSGVLDVAGESVPFFWSGALLQASRRSSEPQGKTASVVIFRSAAQRIALHVDEVLGNQEVVVKNLGPQLSRLPGLAGMSVLASGAVVLIYNPVALATVYGQQARGWSSDSAEPHMLEQSADGDVGGTRLAVASPMPVAPQIPLILVVDDSITVRRVTQRLLQREGYRVSMAADGLQALERLQEERPTVVLSDIEMPRMDGFDLARNIRGDVRLSSLPIIMITSRIAEKHREHAKELGVDHYLGKPYAEDELLSLIRHYCSTELAA</sequence>
<name>A0A916WC30_9BURK</name>
<keyword evidence="7" id="KW-0902">Two-component regulatory system</keyword>
<feature type="domain" description="HPt" evidence="15">
    <location>
        <begin position="687"/>
        <end position="798"/>
    </location>
</feature>
<dbReference type="SUPFAM" id="SSF52172">
    <property type="entry name" value="CheY-like"/>
    <property type="match status" value="1"/>
</dbReference>
<dbReference type="SMART" id="SM00073">
    <property type="entry name" value="HPT"/>
    <property type="match status" value="2"/>
</dbReference>
<dbReference type="PRINTS" id="PR00344">
    <property type="entry name" value="BCTRLSENSOR"/>
</dbReference>
<dbReference type="CDD" id="cd17546">
    <property type="entry name" value="REC_hyHK_CKI1_RcsC-like"/>
    <property type="match status" value="1"/>
</dbReference>
<evidence type="ECO:0000256" key="7">
    <source>
        <dbReference type="ARBA" id="ARBA00023012"/>
    </source>
</evidence>
<keyword evidence="4 10" id="KW-0597">Phosphoprotein</keyword>
<feature type="modified residue" description="Phosphohistidine" evidence="9">
    <location>
        <position position="734"/>
    </location>
</feature>
<dbReference type="GO" id="GO:0005737">
    <property type="term" value="C:cytoplasm"/>
    <property type="evidence" value="ECO:0007669"/>
    <property type="project" value="InterPro"/>
</dbReference>
<protein>
    <recommendedName>
        <fullName evidence="3">Chemotaxis protein CheA</fullName>
        <ecNumber evidence="2">2.7.13.3</ecNumber>
    </recommendedName>
</protein>
<dbReference type="InterPro" id="IPR036641">
    <property type="entry name" value="HPT_dom_sf"/>
</dbReference>
<feature type="modified residue" description="Phosphohistidine" evidence="9">
    <location>
        <position position="1298"/>
    </location>
</feature>
<evidence type="ECO:0000259" key="12">
    <source>
        <dbReference type="PROSITE" id="PS50109"/>
    </source>
</evidence>
<dbReference type="Pfam" id="PF02895">
    <property type="entry name" value="H-kinase_dim"/>
    <property type="match status" value="1"/>
</dbReference>
<reference evidence="16" key="1">
    <citation type="journal article" date="2014" name="Int. J. Syst. Evol. Microbiol.">
        <title>Complete genome sequence of Corynebacterium casei LMG S-19264T (=DSM 44701T), isolated from a smear-ripened cheese.</title>
        <authorList>
            <consortium name="US DOE Joint Genome Institute (JGI-PGF)"/>
            <person name="Walter F."/>
            <person name="Albersmeier A."/>
            <person name="Kalinowski J."/>
            <person name="Ruckert C."/>
        </authorList>
    </citation>
    <scope>NUCLEOTIDE SEQUENCE</scope>
    <source>
        <strain evidence="16">CGMCC 1.15322</strain>
    </source>
</reference>
<evidence type="ECO:0000256" key="6">
    <source>
        <dbReference type="ARBA" id="ARBA00022777"/>
    </source>
</evidence>
<evidence type="ECO:0000256" key="5">
    <source>
        <dbReference type="ARBA" id="ARBA00022679"/>
    </source>
</evidence>
<dbReference type="PROSITE" id="PS50110">
    <property type="entry name" value="RESPONSE_REGULATORY"/>
    <property type="match status" value="1"/>
</dbReference>
<dbReference type="SMART" id="SM00387">
    <property type="entry name" value="HATPase_c"/>
    <property type="match status" value="1"/>
</dbReference>
<dbReference type="Proteomes" id="UP000620596">
    <property type="component" value="Unassembled WGS sequence"/>
</dbReference>
<evidence type="ECO:0000259" key="14">
    <source>
        <dbReference type="PROSITE" id="PS50851"/>
    </source>
</evidence>
<dbReference type="GO" id="GO:0006935">
    <property type="term" value="P:chemotaxis"/>
    <property type="evidence" value="ECO:0007669"/>
    <property type="project" value="InterPro"/>
</dbReference>
<feature type="coiled-coil region" evidence="11">
    <location>
        <begin position="1438"/>
        <end position="1472"/>
    </location>
</feature>
<dbReference type="InterPro" id="IPR003594">
    <property type="entry name" value="HATPase_dom"/>
</dbReference>
<evidence type="ECO:0000256" key="9">
    <source>
        <dbReference type="PROSITE-ProRule" id="PRU00110"/>
    </source>
</evidence>
<keyword evidence="6" id="KW-0418">Kinase</keyword>
<feature type="modified residue" description="4-aspartylphosphate" evidence="10">
    <location>
        <position position="1966"/>
    </location>
</feature>
<dbReference type="Pfam" id="PF26379">
    <property type="entry name" value="FimL_2nd"/>
    <property type="match status" value="1"/>
</dbReference>
<evidence type="ECO:0000256" key="2">
    <source>
        <dbReference type="ARBA" id="ARBA00012438"/>
    </source>
</evidence>
<dbReference type="InterPro" id="IPR058661">
    <property type="entry name" value="FimL_2nd"/>
</dbReference>
<dbReference type="PROSITE" id="PS50851">
    <property type="entry name" value="CHEW"/>
    <property type="match status" value="1"/>
</dbReference>
<dbReference type="Gene3D" id="3.40.50.2300">
    <property type="match status" value="1"/>
</dbReference>
<evidence type="ECO:0000256" key="8">
    <source>
        <dbReference type="ARBA" id="ARBA00035100"/>
    </source>
</evidence>
<reference evidence="16" key="2">
    <citation type="submission" date="2020-09" db="EMBL/GenBank/DDBJ databases">
        <authorList>
            <person name="Sun Q."/>
            <person name="Zhou Y."/>
        </authorList>
    </citation>
    <scope>NUCLEOTIDE SEQUENCE</scope>
    <source>
        <strain evidence="16">CGMCC 1.15322</strain>
    </source>
</reference>
<comment type="function">
    <text evidence="8">Involved in the transmission of sensory signals from the chemoreceptors to the flagellar motors. CheA is autophosphorylated; it can transfer its phosphate group to either CheB or CheY.</text>
</comment>
<dbReference type="PANTHER" id="PTHR43395:SF8">
    <property type="entry name" value="HISTIDINE KINASE"/>
    <property type="match status" value="1"/>
</dbReference>
<evidence type="ECO:0000313" key="16">
    <source>
        <dbReference type="EMBL" id="GGA85082.1"/>
    </source>
</evidence>
<comment type="caution">
    <text evidence="16">The sequence shown here is derived from an EMBL/GenBank/DDBJ whole genome shotgun (WGS) entry which is preliminary data.</text>
</comment>